<feature type="binding site" evidence="4">
    <location>
        <position position="168"/>
    </location>
    <ligand>
        <name>Zn(2+)</name>
        <dbReference type="ChEBI" id="CHEBI:29105"/>
    </ligand>
</feature>
<dbReference type="InterPro" id="IPR026590">
    <property type="entry name" value="Ssirtuin_cat_dom"/>
</dbReference>
<name>A0A1M7PCQ5_9HYPH</name>
<dbReference type="GO" id="GO:0017136">
    <property type="term" value="F:histone deacetylase activity, NAD-dependent"/>
    <property type="evidence" value="ECO:0007669"/>
    <property type="project" value="TreeGrafter"/>
</dbReference>
<dbReference type="InterPro" id="IPR050134">
    <property type="entry name" value="NAD-dep_sirtuin_deacylases"/>
</dbReference>
<evidence type="ECO:0000256" key="4">
    <source>
        <dbReference type="PROSITE-ProRule" id="PRU00236"/>
    </source>
</evidence>
<keyword evidence="4" id="KW-0479">Metal-binding</keyword>
<dbReference type="OrthoDB" id="9800582at2"/>
<evidence type="ECO:0000256" key="1">
    <source>
        <dbReference type="ARBA" id="ARBA00012928"/>
    </source>
</evidence>
<accession>A0A1M7PCQ5</accession>
<dbReference type="GO" id="GO:0070403">
    <property type="term" value="F:NAD+ binding"/>
    <property type="evidence" value="ECO:0007669"/>
    <property type="project" value="InterPro"/>
</dbReference>
<keyword evidence="7" id="KW-1185">Reference proteome</keyword>
<dbReference type="Gene3D" id="3.30.1600.10">
    <property type="entry name" value="SIR2/SIRT2 'Small Domain"/>
    <property type="match status" value="1"/>
</dbReference>
<reference evidence="6 7" key="1">
    <citation type="submission" date="2016-11" db="EMBL/GenBank/DDBJ databases">
        <authorList>
            <person name="Jaros S."/>
            <person name="Januszkiewicz K."/>
            <person name="Wedrychowicz H."/>
        </authorList>
    </citation>
    <scope>NUCLEOTIDE SEQUENCE [LARGE SCALE GENOMIC DNA]</scope>
    <source>
        <strain evidence="6 7">DSM 22153</strain>
    </source>
</reference>
<dbReference type="RefSeq" id="WP_073015423.1">
    <property type="nucleotide sequence ID" value="NZ_FRBW01000007.1"/>
</dbReference>
<dbReference type="Pfam" id="PF02146">
    <property type="entry name" value="SIR2"/>
    <property type="match status" value="1"/>
</dbReference>
<keyword evidence="2" id="KW-0808">Transferase</keyword>
<keyword evidence="4" id="KW-0862">Zinc</keyword>
<feature type="binding site" evidence="4">
    <location>
        <position position="141"/>
    </location>
    <ligand>
        <name>Zn(2+)</name>
        <dbReference type="ChEBI" id="CHEBI:29105"/>
    </ligand>
</feature>
<dbReference type="PANTHER" id="PTHR11085:SF10">
    <property type="entry name" value="NAD-DEPENDENT PROTEIN DEACYLASE SIRTUIN-5, MITOCHONDRIAL-RELATED"/>
    <property type="match status" value="1"/>
</dbReference>
<evidence type="ECO:0000313" key="7">
    <source>
        <dbReference type="Proteomes" id="UP000186002"/>
    </source>
</evidence>
<feature type="domain" description="Deacetylase sirtuin-type" evidence="5">
    <location>
        <begin position="4"/>
        <end position="260"/>
    </location>
</feature>
<dbReference type="InterPro" id="IPR029035">
    <property type="entry name" value="DHS-like_NAD/FAD-binding_dom"/>
</dbReference>
<feature type="active site" description="Proton acceptor" evidence="4">
    <location>
        <position position="133"/>
    </location>
</feature>
<dbReference type="GO" id="GO:0046872">
    <property type="term" value="F:metal ion binding"/>
    <property type="evidence" value="ECO:0007669"/>
    <property type="project" value="UniProtKB-KW"/>
</dbReference>
<dbReference type="InterPro" id="IPR026591">
    <property type="entry name" value="Sirtuin_cat_small_dom_sf"/>
</dbReference>
<evidence type="ECO:0000313" key="6">
    <source>
        <dbReference type="EMBL" id="SHN14657.1"/>
    </source>
</evidence>
<dbReference type="Gene3D" id="3.40.50.1220">
    <property type="entry name" value="TPP-binding domain"/>
    <property type="match status" value="1"/>
</dbReference>
<dbReference type="PROSITE" id="PS50305">
    <property type="entry name" value="SIRTUIN"/>
    <property type="match status" value="1"/>
</dbReference>
<feature type="binding site" evidence="4">
    <location>
        <position position="144"/>
    </location>
    <ligand>
        <name>Zn(2+)</name>
        <dbReference type="ChEBI" id="CHEBI:29105"/>
    </ligand>
</feature>
<dbReference type="EC" id="2.3.1.286" evidence="1"/>
<dbReference type="Proteomes" id="UP000186002">
    <property type="component" value="Unassembled WGS sequence"/>
</dbReference>
<organism evidence="6 7">
    <name type="scientific">Roseibium suaedae</name>
    <dbReference type="NCBI Taxonomy" id="735517"/>
    <lineage>
        <taxon>Bacteria</taxon>
        <taxon>Pseudomonadati</taxon>
        <taxon>Pseudomonadota</taxon>
        <taxon>Alphaproteobacteria</taxon>
        <taxon>Hyphomicrobiales</taxon>
        <taxon>Stappiaceae</taxon>
        <taxon>Roseibium</taxon>
    </lineage>
</organism>
<dbReference type="EMBL" id="FRBW01000007">
    <property type="protein sequence ID" value="SHN14657.1"/>
    <property type="molecule type" value="Genomic_DNA"/>
</dbReference>
<dbReference type="CDD" id="cd01407">
    <property type="entry name" value="SIR2-fam"/>
    <property type="match status" value="1"/>
</dbReference>
<dbReference type="InterPro" id="IPR003000">
    <property type="entry name" value="Sirtuin"/>
</dbReference>
<dbReference type="PANTHER" id="PTHR11085">
    <property type="entry name" value="NAD-DEPENDENT PROTEIN DEACYLASE SIRTUIN-5, MITOCHONDRIAL-RELATED"/>
    <property type="match status" value="1"/>
</dbReference>
<proteinExistence type="predicted"/>
<protein>
    <recommendedName>
        <fullName evidence="1">protein acetyllysine N-acetyltransferase</fullName>
        <ecNumber evidence="1">2.3.1.286</ecNumber>
    </recommendedName>
</protein>
<evidence type="ECO:0000259" key="5">
    <source>
        <dbReference type="PROSITE" id="PS50305"/>
    </source>
</evidence>
<evidence type="ECO:0000256" key="2">
    <source>
        <dbReference type="ARBA" id="ARBA00022679"/>
    </source>
</evidence>
<dbReference type="STRING" id="735517.SAMN05444272_4293"/>
<feature type="binding site" evidence="4">
    <location>
        <position position="165"/>
    </location>
    <ligand>
        <name>Zn(2+)</name>
        <dbReference type="ChEBI" id="CHEBI:29105"/>
    </ligand>
</feature>
<keyword evidence="3" id="KW-0520">NAD</keyword>
<dbReference type="SUPFAM" id="SSF52467">
    <property type="entry name" value="DHS-like NAD/FAD-binding domain"/>
    <property type="match status" value="1"/>
</dbReference>
<dbReference type="AlphaFoldDB" id="A0A1M7PCQ5"/>
<evidence type="ECO:0000256" key="3">
    <source>
        <dbReference type="ARBA" id="ARBA00023027"/>
    </source>
</evidence>
<sequence>MTEITDVSTAWAELRAILGEKDRAGRPLRLVVMTGAGISTPSGIPDFRSPGGIWSKMEPVTYQDFVRSEAARREDWRRRFEMKRIFEAAEPNAAHRVLAALARSGRLDLLITQNVDGLHQRSGVPEERLVELHGNSTYASCLDCGARAELGEAEKAHEAGQTPVCRACGGLLKAAVISFGQAMPEDKLNRAANAAANAEIFLVIGSSLVVQPAAQLPVIAVRSGADLIIINGQETPLDDLASTLIRPGIAEVFAEMDDSS</sequence>
<gene>
    <name evidence="6" type="ORF">SAMN05444272_4293</name>
</gene>